<protein>
    <submittedName>
        <fullName evidence="2">Zasp-like motif domain-containing protein</fullName>
    </submittedName>
</protein>
<dbReference type="AlphaFoldDB" id="A0A0R3TPL0"/>
<reference evidence="2" key="1">
    <citation type="submission" date="2017-02" db="UniProtKB">
        <authorList>
            <consortium name="WormBaseParasite"/>
        </authorList>
    </citation>
    <scope>IDENTIFICATION</scope>
</reference>
<sequence length="62" mass="7008">LQKLSDHYTPPGQYLQDPQHRTKPRQPLQTTIPNDRLSPLSGTTSVRNNDYATTFLSAISKL</sequence>
<accession>A0A0R3TPL0</accession>
<evidence type="ECO:0000256" key="1">
    <source>
        <dbReference type="SAM" id="MobiDB-lite"/>
    </source>
</evidence>
<dbReference type="WBParaSite" id="HNAJ_0000941801-mRNA-1">
    <property type="protein sequence ID" value="HNAJ_0000941801-mRNA-1"/>
    <property type="gene ID" value="HNAJ_0000941801"/>
</dbReference>
<name>A0A0R3TPL0_RODNA</name>
<evidence type="ECO:0000313" key="2">
    <source>
        <dbReference type="WBParaSite" id="HNAJ_0000941801-mRNA-1"/>
    </source>
</evidence>
<feature type="region of interest" description="Disordered" evidence="1">
    <location>
        <begin position="1"/>
        <end position="47"/>
    </location>
</feature>
<organism evidence="2">
    <name type="scientific">Rodentolepis nana</name>
    <name type="common">Dwarf tapeworm</name>
    <name type="synonym">Hymenolepis nana</name>
    <dbReference type="NCBI Taxonomy" id="102285"/>
    <lineage>
        <taxon>Eukaryota</taxon>
        <taxon>Metazoa</taxon>
        <taxon>Spiralia</taxon>
        <taxon>Lophotrochozoa</taxon>
        <taxon>Platyhelminthes</taxon>
        <taxon>Cestoda</taxon>
        <taxon>Eucestoda</taxon>
        <taxon>Cyclophyllidea</taxon>
        <taxon>Hymenolepididae</taxon>
        <taxon>Rodentolepis</taxon>
    </lineage>
</organism>
<proteinExistence type="predicted"/>